<keyword evidence="4" id="KW-1185">Reference proteome</keyword>
<proteinExistence type="predicted"/>
<dbReference type="RefSeq" id="WP_110360020.1">
    <property type="nucleotide sequence ID" value="NZ_QFLI01000002.1"/>
</dbReference>
<dbReference type="GO" id="GO:0003955">
    <property type="term" value="F:NAD(P)H dehydrogenase (quinone) activity"/>
    <property type="evidence" value="ECO:0007669"/>
    <property type="project" value="TreeGrafter"/>
</dbReference>
<organism evidence="3 4">
    <name type="scientific">Marinifilum breve</name>
    <dbReference type="NCBI Taxonomy" id="2184082"/>
    <lineage>
        <taxon>Bacteria</taxon>
        <taxon>Pseudomonadati</taxon>
        <taxon>Bacteroidota</taxon>
        <taxon>Bacteroidia</taxon>
        <taxon>Marinilabiliales</taxon>
        <taxon>Marinifilaceae</taxon>
    </lineage>
</organism>
<protein>
    <recommendedName>
        <fullName evidence="2">Flavodoxin-like fold domain-containing protein</fullName>
    </recommendedName>
</protein>
<reference evidence="3 4" key="1">
    <citation type="submission" date="2018-05" db="EMBL/GenBank/DDBJ databases">
        <title>Marinifilum breve JC075T sp. nov., a marine bacterium isolated from Yongle Blue Hole in the South China Sea.</title>
        <authorList>
            <person name="Fu T."/>
        </authorList>
    </citation>
    <scope>NUCLEOTIDE SEQUENCE [LARGE SCALE GENOMIC DNA]</scope>
    <source>
        <strain evidence="3 4">JC075</strain>
    </source>
</reference>
<dbReference type="EMBL" id="QFLI01000002">
    <property type="protein sequence ID" value="PXY02387.1"/>
    <property type="molecule type" value="Genomic_DNA"/>
</dbReference>
<dbReference type="Pfam" id="PF02525">
    <property type="entry name" value="Flavodoxin_2"/>
    <property type="match status" value="1"/>
</dbReference>
<dbReference type="Proteomes" id="UP000248079">
    <property type="component" value="Unassembled WGS sequence"/>
</dbReference>
<accession>A0A2V4A3C4</accession>
<comment type="caution">
    <text evidence="3">The sequence shown here is derived from an EMBL/GenBank/DDBJ whole genome shotgun (WGS) entry which is preliminary data.</text>
</comment>
<feature type="domain" description="Flavodoxin-like fold" evidence="2">
    <location>
        <begin position="1"/>
        <end position="167"/>
    </location>
</feature>
<keyword evidence="1" id="KW-0560">Oxidoreductase</keyword>
<dbReference type="GO" id="GO:0009055">
    <property type="term" value="F:electron transfer activity"/>
    <property type="evidence" value="ECO:0007669"/>
    <property type="project" value="TreeGrafter"/>
</dbReference>
<dbReference type="AlphaFoldDB" id="A0A2V4A3C4"/>
<dbReference type="Gene3D" id="3.40.50.360">
    <property type="match status" value="1"/>
</dbReference>
<evidence type="ECO:0000256" key="1">
    <source>
        <dbReference type="ARBA" id="ARBA00023002"/>
    </source>
</evidence>
<gene>
    <name evidence="3" type="ORF">DF185_06990</name>
</gene>
<evidence type="ECO:0000313" key="3">
    <source>
        <dbReference type="EMBL" id="PXY02387.1"/>
    </source>
</evidence>
<dbReference type="PANTHER" id="PTHR47307">
    <property type="entry name" value="GLUTATHIONE-REGULATED POTASSIUM-EFFLUX SYSTEM ANCILLARY PROTEIN KEFG"/>
    <property type="match status" value="1"/>
</dbReference>
<evidence type="ECO:0000259" key="2">
    <source>
        <dbReference type="Pfam" id="PF02525"/>
    </source>
</evidence>
<dbReference type="PANTHER" id="PTHR47307:SF1">
    <property type="entry name" value="GLUTATHIONE-REGULATED POTASSIUM-EFFLUX SYSTEM ANCILLARY PROTEIN KEFG"/>
    <property type="match status" value="1"/>
</dbReference>
<dbReference type="SUPFAM" id="SSF52218">
    <property type="entry name" value="Flavoproteins"/>
    <property type="match status" value="1"/>
</dbReference>
<name>A0A2V4A3C4_9BACT</name>
<dbReference type="InterPro" id="IPR003680">
    <property type="entry name" value="Flavodoxin_fold"/>
</dbReference>
<sequence length="200" mass="23604">MKILHLVFHPDLKESRVNRIWKEQLEESGKITTSRDIYLEYPDFQIDIEKEQQFLLEHDRIIIQFPMYWWSVTPLLKKWFDDVLQYQFAYGNKGDKLKGKDMQIITSVGGQAKNYNGFHMFASVPELLKPMQLTANLAKMNYAQPLYMFNADACSDEEVKKFGENWVELIDDPRRGDGLKYTNEKLHSELIDVYQQLGLD</sequence>
<dbReference type="InterPro" id="IPR046980">
    <property type="entry name" value="KefG/KefF"/>
</dbReference>
<dbReference type="OrthoDB" id="652200at2"/>
<dbReference type="InterPro" id="IPR029039">
    <property type="entry name" value="Flavoprotein-like_sf"/>
</dbReference>
<dbReference type="GO" id="GO:0010181">
    <property type="term" value="F:FMN binding"/>
    <property type="evidence" value="ECO:0007669"/>
    <property type="project" value="TreeGrafter"/>
</dbReference>
<evidence type="ECO:0000313" key="4">
    <source>
        <dbReference type="Proteomes" id="UP000248079"/>
    </source>
</evidence>